<feature type="compositionally biased region" description="Basic and acidic residues" evidence="1">
    <location>
        <begin position="1"/>
        <end position="19"/>
    </location>
</feature>
<sequence>MGLFTRKDDYTPSDAEVRAAARKLQQGGSRREAERLTRKSGSQSDATAGRILSAASEIDVND</sequence>
<evidence type="ECO:0000256" key="1">
    <source>
        <dbReference type="SAM" id="MobiDB-lite"/>
    </source>
</evidence>
<name>A0ABY4PKV3_9ACTN</name>
<protein>
    <submittedName>
        <fullName evidence="2">Uncharacterized protein</fullName>
    </submittedName>
</protein>
<accession>A0ABY4PKV3</accession>
<feature type="region of interest" description="Disordered" evidence="1">
    <location>
        <begin position="1"/>
        <end position="62"/>
    </location>
</feature>
<dbReference type="EMBL" id="CP097289">
    <property type="protein sequence ID" value="UQT54375.1"/>
    <property type="molecule type" value="Genomic_DNA"/>
</dbReference>
<proteinExistence type="predicted"/>
<organism evidence="2 3">
    <name type="scientific">Streptomyces durmitorensis</name>
    <dbReference type="NCBI Taxonomy" id="319947"/>
    <lineage>
        <taxon>Bacteria</taxon>
        <taxon>Bacillati</taxon>
        <taxon>Actinomycetota</taxon>
        <taxon>Actinomycetes</taxon>
        <taxon>Kitasatosporales</taxon>
        <taxon>Streptomycetaceae</taxon>
        <taxon>Streptomyces</taxon>
    </lineage>
</organism>
<evidence type="ECO:0000313" key="3">
    <source>
        <dbReference type="Proteomes" id="UP000829992"/>
    </source>
</evidence>
<gene>
    <name evidence="2" type="ORF">M4V62_04330</name>
</gene>
<reference evidence="2 3" key="1">
    <citation type="submission" date="2022-05" db="EMBL/GenBank/DDBJ databases">
        <authorList>
            <person name="Zhou X."/>
            <person name="Li K."/>
            <person name="Man Y."/>
        </authorList>
    </citation>
    <scope>NUCLEOTIDE SEQUENCE [LARGE SCALE GENOMIC DNA]</scope>
    <source>
        <strain evidence="2 3">MS405</strain>
    </source>
</reference>
<dbReference type="Proteomes" id="UP000829992">
    <property type="component" value="Chromosome"/>
</dbReference>
<evidence type="ECO:0000313" key="2">
    <source>
        <dbReference type="EMBL" id="UQT54375.1"/>
    </source>
</evidence>
<keyword evidence="3" id="KW-1185">Reference proteome</keyword>
<dbReference type="RefSeq" id="WP_249585871.1">
    <property type="nucleotide sequence ID" value="NZ_BAAAQL010000002.1"/>
</dbReference>